<protein>
    <submittedName>
        <fullName evidence="2">Uncharacterized protein</fullName>
    </submittedName>
</protein>
<sequence>MKSSEIREYKSPDELLVALDEDINELRKLLADNLRKLEDMRRRVDQQKLIKQTLQKIFPQYRAAEPRNAIELREAQLVIGPTVEQEIEAMEEVLDLMNRKLNILLSIRKELEVLSQYKSSLRIVVYYFDGIPRRIHISY</sequence>
<reference evidence="2" key="1">
    <citation type="journal article" date="2020" name="mSystems">
        <title>Genome- and Community-Level Interaction Insights into Carbon Utilization and Element Cycling Functions of Hydrothermarchaeota in Hydrothermal Sediment.</title>
        <authorList>
            <person name="Zhou Z."/>
            <person name="Liu Y."/>
            <person name="Xu W."/>
            <person name="Pan J."/>
            <person name="Luo Z.H."/>
            <person name="Li M."/>
        </authorList>
    </citation>
    <scope>NUCLEOTIDE SEQUENCE [LARGE SCALE GENOMIC DNA]</scope>
    <source>
        <strain evidence="2">SpSt-123</strain>
    </source>
</reference>
<accession>A0A7C1IIH9</accession>
<evidence type="ECO:0000256" key="1">
    <source>
        <dbReference type="SAM" id="Coils"/>
    </source>
</evidence>
<name>A0A7C1IIH9_9CREN</name>
<comment type="caution">
    <text evidence="2">The sequence shown here is derived from an EMBL/GenBank/DDBJ whole genome shotgun (WGS) entry which is preliminary data.</text>
</comment>
<gene>
    <name evidence="2" type="ORF">ENO04_05630</name>
</gene>
<proteinExistence type="predicted"/>
<organism evidence="2">
    <name type="scientific">Fervidicoccus fontis</name>
    <dbReference type="NCBI Taxonomy" id="683846"/>
    <lineage>
        <taxon>Archaea</taxon>
        <taxon>Thermoproteota</taxon>
        <taxon>Thermoprotei</taxon>
        <taxon>Fervidicoccales</taxon>
        <taxon>Fervidicoccaceae</taxon>
        <taxon>Fervidicoccus</taxon>
    </lineage>
</organism>
<evidence type="ECO:0000313" key="2">
    <source>
        <dbReference type="EMBL" id="HDS11073.1"/>
    </source>
</evidence>
<dbReference type="EMBL" id="DSDY01000167">
    <property type="protein sequence ID" value="HDS11073.1"/>
    <property type="molecule type" value="Genomic_DNA"/>
</dbReference>
<keyword evidence="1" id="KW-0175">Coiled coil</keyword>
<dbReference type="AlphaFoldDB" id="A0A7C1IIH9"/>
<feature type="coiled-coil region" evidence="1">
    <location>
        <begin position="16"/>
        <end position="47"/>
    </location>
</feature>